<name>A0A8B9TDF6_ANAPL</name>
<dbReference type="PANTHER" id="PTHR12844">
    <property type="entry name" value="CONNECTOR ENCHANCER OF KINASE SUPPRESSOR OF RAS"/>
    <property type="match status" value="1"/>
</dbReference>
<dbReference type="SUPFAM" id="SSF47769">
    <property type="entry name" value="SAM/Pointed domain"/>
    <property type="match status" value="1"/>
</dbReference>
<proteinExistence type="predicted"/>
<dbReference type="InterPro" id="IPR001660">
    <property type="entry name" value="SAM"/>
</dbReference>
<dbReference type="PROSITE" id="PS50105">
    <property type="entry name" value="SAM_DOMAIN"/>
    <property type="match status" value="1"/>
</dbReference>
<dbReference type="AlphaFoldDB" id="A0A8B9TDF6"/>
<feature type="domain" description="SAM" evidence="2">
    <location>
        <begin position="11"/>
        <end position="74"/>
    </location>
</feature>
<protein>
    <submittedName>
        <fullName evidence="4">Connector enhancer of kinase suppressor of Ras 1</fullName>
    </submittedName>
</protein>
<reference evidence="4" key="2">
    <citation type="submission" date="2025-08" db="UniProtKB">
        <authorList>
            <consortium name="Ensembl"/>
        </authorList>
    </citation>
    <scope>IDENTIFICATION</scope>
</reference>
<dbReference type="SMART" id="SM00454">
    <property type="entry name" value="SAM"/>
    <property type="match status" value="1"/>
</dbReference>
<dbReference type="InterPro" id="IPR013761">
    <property type="entry name" value="SAM/pointed_sf"/>
</dbReference>
<feature type="compositionally biased region" description="Pro residues" evidence="1">
    <location>
        <begin position="204"/>
        <end position="233"/>
    </location>
</feature>
<accession>A0A8B9TDF6</accession>
<organism evidence="4 5">
    <name type="scientific">Anas platyrhynchos</name>
    <name type="common">Mallard</name>
    <name type="synonym">Anas boschas</name>
    <dbReference type="NCBI Taxonomy" id="8839"/>
    <lineage>
        <taxon>Eukaryota</taxon>
        <taxon>Metazoa</taxon>
        <taxon>Chordata</taxon>
        <taxon>Craniata</taxon>
        <taxon>Vertebrata</taxon>
        <taxon>Euteleostomi</taxon>
        <taxon>Archelosauria</taxon>
        <taxon>Archosauria</taxon>
        <taxon>Dinosauria</taxon>
        <taxon>Saurischia</taxon>
        <taxon>Theropoda</taxon>
        <taxon>Coelurosauria</taxon>
        <taxon>Aves</taxon>
        <taxon>Neognathae</taxon>
        <taxon>Galloanserae</taxon>
        <taxon>Anseriformes</taxon>
        <taxon>Anatidae</taxon>
        <taxon>Anatinae</taxon>
        <taxon>Anas</taxon>
    </lineage>
</organism>
<evidence type="ECO:0000259" key="3">
    <source>
        <dbReference type="PROSITE" id="PS51290"/>
    </source>
</evidence>
<evidence type="ECO:0000313" key="5">
    <source>
        <dbReference type="Proteomes" id="UP000694400"/>
    </source>
</evidence>
<dbReference type="Ensembl" id="ENSAPLT00020020663.1">
    <property type="protein sequence ID" value="ENSAPLP00020019115.1"/>
    <property type="gene ID" value="ENSAPLG00020013577.1"/>
</dbReference>
<dbReference type="Proteomes" id="UP000694400">
    <property type="component" value="Chromosome 24"/>
</dbReference>
<reference evidence="4" key="1">
    <citation type="submission" date="2019-08" db="EMBL/GenBank/DDBJ databases">
        <title>Three high-quality genomes provides insights into domestication of ducks.</title>
        <authorList>
            <person name="Hou Z.C."/>
            <person name="Zhu F."/>
            <person name="Yin Z.T."/>
            <person name="Zhang F."/>
        </authorList>
    </citation>
    <scope>NUCLEOTIDE SEQUENCE [LARGE SCALE GENOMIC DNA]</scope>
</reference>
<feature type="region of interest" description="Disordered" evidence="1">
    <location>
        <begin position="204"/>
        <end position="242"/>
    </location>
</feature>
<evidence type="ECO:0000259" key="2">
    <source>
        <dbReference type="PROSITE" id="PS50105"/>
    </source>
</evidence>
<sequence length="279" mass="29228">PAAAMEPVGAWGPAQVAAWLRGLDAAVQGYPFEAWGLAGTELLGLSVGGLEALGVRRVGHQELLLDAVEQLRALVSPGTSLRTLTEGLRDLALRTQTLVLEGPPGGVTPQPPPFSLLACVVELIGAAKGLFSWLNRYLFSTLNDFSASRDIVLLCARLAEVLQAVGARGALSRHIVGICESILGCSPPALLDRRAVLERVGLVPPPESWGSPPESPSTPTLPPKPWGSPPGSPSTPTLHSNPLVSPLVPPTFPFPCPPPSHHPPFRVWTSSPPAPACTL</sequence>
<dbReference type="PROSITE" id="PS51290">
    <property type="entry name" value="CRIC"/>
    <property type="match status" value="1"/>
</dbReference>
<feature type="domain" description="CRIC" evidence="3">
    <location>
        <begin position="80"/>
        <end position="169"/>
    </location>
</feature>
<evidence type="ECO:0000256" key="1">
    <source>
        <dbReference type="SAM" id="MobiDB-lite"/>
    </source>
</evidence>
<dbReference type="InterPro" id="IPR051566">
    <property type="entry name" value="CNKSR"/>
</dbReference>
<dbReference type="Pfam" id="PF10534">
    <property type="entry name" value="CRIC_ras_sig"/>
    <property type="match status" value="1"/>
</dbReference>
<evidence type="ECO:0000313" key="4">
    <source>
        <dbReference type="Ensembl" id="ENSAPLP00020019115.1"/>
    </source>
</evidence>
<dbReference type="Gene3D" id="1.10.150.50">
    <property type="entry name" value="Transcription Factor, Ets-1"/>
    <property type="match status" value="1"/>
</dbReference>
<dbReference type="InterPro" id="IPR017874">
    <property type="entry name" value="CRIC_domain"/>
</dbReference>
<dbReference type="PANTHER" id="PTHR12844:SF10">
    <property type="entry name" value="CONNECTOR ENHANCER OF KINASE SUPPRESSOR OF RAS 1"/>
    <property type="match status" value="1"/>
</dbReference>
<reference evidence="4" key="3">
    <citation type="submission" date="2025-09" db="UniProtKB">
        <authorList>
            <consortium name="Ensembl"/>
        </authorList>
    </citation>
    <scope>IDENTIFICATION</scope>
</reference>